<evidence type="ECO:0000256" key="5">
    <source>
        <dbReference type="ARBA" id="ARBA00022801"/>
    </source>
</evidence>
<keyword evidence="6 8" id="KW-0368">Histidine biosynthesis</keyword>
<dbReference type="UniPathway" id="UPA00031">
    <property type="reaction ID" value="UER00013"/>
</dbReference>
<evidence type="ECO:0000256" key="2">
    <source>
        <dbReference type="ARBA" id="ARBA00009152"/>
    </source>
</evidence>
<keyword evidence="5 8" id="KW-0378">Hydrolase</keyword>
<organism evidence="9 10">
    <name type="scientific">Vagococcus penaei</name>
    <dbReference type="NCBI Taxonomy" id="633807"/>
    <lineage>
        <taxon>Bacteria</taxon>
        <taxon>Bacillati</taxon>
        <taxon>Bacillota</taxon>
        <taxon>Bacilli</taxon>
        <taxon>Lactobacillales</taxon>
        <taxon>Enterococcaceae</taxon>
        <taxon>Vagococcus</taxon>
    </lineage>
</organism>
<comment type="catalytic activity">
    <reaction evidence="7 8">
        <text>L-histidinol phosphate + H2O = L-histidinol + phosphate</text>
        <dbReference type="Rhea" id="RHEA:14465"/>
        <dbReference type="ChEBI" id="CHEBI:15377"/>
        <dbReference type="ChEBI" id="CHEBI:43474"/>
        <dbReference type="ChEBI" id="CHEBI:57699"/>
        <dbReference type="ChEBI" id="CHEBI:57980"/>
        <dbReference type="EC" id="3.1.3.15"/>
    </reaction>
</comment>
<evidence type="ECO:0000256" key="8">
    <source>
        <dbReference type="RuleBase" id="RU366003"/>
    </source>
</evidence>
<reference evidence="9 10" key="1">
    <citation type="journal article" date="2010" name="Int. J. Syst. Evol. Microbiol.">
        <title>Vagococcus penaei sp. nov., isolated from spoilage microbiota of cooked shrimp (Penaeus vannamei).</title>
        <authorList>
            <person name="Jaffres E."/>
            <person name="Prevost H."/>
            <person name="Rossero A."/>
            <person name="Joffraud J.J."/>
            <person name="Dousset X."/>
        </authorList>
    </citation>
    <scope>NUCLEOTIDE SEQUENCE [LARGE SCALE GENOMIC DNA]</scope>
    <source>
        <strain evidence="9 10">CD276</strain>
    </source>
</reference>
<dbReference type="Gene3D" id="3.20.20.140">
    <property type="entry name" value="Metal-dependent hydrolases"/>
    <property type="match status" value="1"/>
</dbReference>
<keyword evidence="4 8" id="KW-0028">Amino-acid biosynthesis</keyword>
<dbReference type="STRING" id="633807.BW732_01065"/>
<dbReference type="PANTHER" id="PTHR21039">
    <property type="entry name" value="HISTIDINOL PHOSPHATASE-RELATED"/>
    <property type="match status" value="1"/>
</dbReference>
<dbReference type="EMBL" id="CP019609">
    <property type="protein sequence ID" value="AQP52950.1"/>
    <property type="molecule type" value="Genomic_DNA"/>
</dbReference>
<dbReference type="InterPro" id="IPR016195">
    <property type="entry name" value="Pol/histidinol_Pase-like"/>
</dbReference>
<dbReference type="Pfam" id="PF02811">
    <property type="entry name" value="PHP"/>
    <property type="match status" value="1"/>
</dbReference>
<evidence type="ECO:0000313" key="10">
    <source>
        <dbReference type="Proteomes" id="UP000188246"/>
    </source>
</evidence>
<dbReference type="GO" id="GO:0000105">
    <property type="term" value="P:L-histidine biosynthetic process"/>
    <property type="evidence" value="ECO:0007669"/>
    <property type="project" value="UniProtKB-UniRule"/>
</dbReference>
<dbReference type="OrthoDB" id="9775255at2"/>
<dbReference type="EC" id="3.1.3.15" evidence="3 8"/>
<comment type="pathway">
    <text evidence="1 8">Amino-acid biosynthesis; L-histidine biosynthesis; L-histidine from 5-phospho-alpha-D-ribose 1-diphosphate: step 8/9.</text>
</comment>
<dbReference type="SUPFAM" id="SSF89550">
    <property type="entry name" value="PHP domain-like"/>
    <property type="match status" value="1"/>
</dbReference>
<evidence type="ECO:0000256" key="3">
    <source>
        <dbReference type="ARBA" id="ARBA00013085"/>
    </source>
</evidence>
<comment type="similarity">
    <text evidence="2 8">Belongs to the PHP hydrolase family. HisK subfamily.</text>
</comment>
<gene>
    <name evidence="9" type="ORF">BW732_01065</name>
</gene>
<dbReference type="RefSeq" id="WP_077275047.1">
    <property type="nucleotide sequence ID" value="NZ_CP019609.1"/>
</dbReference>
<dbReference type="Proteomes" id="UP000188246">
    <property type="component" value="Chromosome"/>
</dbReference>
<accession>A0A1Q2D3K1</accession>
<dbReference type="AlphaFoldDB" id="A0A1Q2D3K1"/>
<evidence type="ECO:0000256" key="7">
    <source>
        <dbReference type="ARBA" id="ARBA00049158"/>
    </source>
</evidence>
<sequence>MKYYDQHLHTHHSFDSQESFEHYLNTYQPDYFVSTEHLDFDNPYTGGKDSIPDYLAYQSEIAQLTQNYSTTILKGIEVGYVDTHHDRIARFLTPKHYDVILLSVHQDGDIDYMDDCVKKLNPQDLIIDYYSRMINAVKSTDFANILTHFDYGMRRISLSVENFKEMAEPLLIELFNEVIKKQLAFELNAKSFIKYNNRALYEYAVPLYQSLGGKLFTLGSDAHKAEDYQLGFDEMAQFLRDLGVTELATYQNQQLKMVPL</sequence>
<proteinExistence type="inferred from homology"/>
<dbReference type="GO" id="GO:0004401">
    <property type="term" value="F:histidinol-phosphatase activity"/>
    <property type="evidence" value="ECO:0007669"/>
    <property type="project" value="UniProtKB-UniRule"/>
</dbReference>
<evidence type="ECO:0000256" key="1">
    <source>
        <dbReference type="ARBA" id="ARBA00004970"/>
    </source>
</evidence>
<dbReference type="GO" id="GO:0005737">
    <property type="term" value="C:cytoplasm"/>
    <property type="evidence" value="ECO:0007669"/>
    <property type="project" value="TreeGrafter"/>
</dbReference>
<dbReference type="InterPro" id="IPR004013">
    <property type="entry name" value="PHP_dom"/>
</dbReference>
<dbReference type="PANTHER" id="PTHR21039:SF0">
    <property type="entry name" value="HISTIDINOL-PHOSPHATASE"/>
    <property type="match status" value="1"/>
</dbReference>
<evidence type="ECO:0000313" key="9">
    <source>
        <dbReference type="EMBL" id="AQP52950.1"/>
    </source>
</evidence>
<keyword evidence="10" id="KW-1185">Reference proteome</keyword>
<protein>
    <recommendedName>
        <fullName evidence="3 8">Histidinol-phosphatase</fullName>
        <shortName evidence="8">HolPase</shortName>
        <ecNumber evidence="3 8">3.1.3.15</ecNumber>
    </recommendedName>
</protein>
<evidence type="ECO:0000256" key="6">
    <source>
        <dbReference type="ARBA" id="ARBA00023102"/>
    </source>
</evidence>
<name>A0A1Q2D3K1_9ENTE</name>
<evidence type="ECO:0000256" key="4">
    <source>
        <dbReference type="ARBA" id="ARBA00022605"/>
    </source>
</evidence>
<dbReference type="InterPro" id="IPR010140">
    <property type="entry name" value="Histidinol_P_phosphatase_HisJ"/>
</dbReference>
<dbReference type="KEGG" id="vpi:BW732_01065"/>
<dbReference type="NCBIfam" id="NF005597">
    <property type="entry name" value="PRK07329.1"/>
    <property type="match status" value="1"/>
</dbReference>